<proteinExistence type="predicted"/>
<dbReference type="PANTHER" id="PTHR45835">
    <property type="entry name" value="YALI0A06105P"/>
    <property type="match status" value="1"/>
</dbReference>
<reference evidence="2" key="1">
    <citation type="journal article" date="2019" name="Plant Biotechnol. J.">
        <title>Genome sequencing of the Australian wild diploid species Gossypium australe highlights disease resistance and delayed gland morphogenesis.</title>
        <authorList>
            <person name="Cai Y."/>
            <person name="Cai X."/>
            <person name="Wang Q."/>
            <person name="Wang P."/>
            <person name="Zhang Y."/>
            <person name="Cai C."/>
            <person name="Xu Y."/>
            <person name="Wang K."/>
            <person name="Zhou Z."/>
            <person name="Wang C."/>
            <person name="Geng S."/>
            <person name="Li B."/>
            <person name="Dong Q."/>
            <person name="Hou Y."/>
            <person name="Wang H."/>
            <person name="Ai P."/>
            <person name="Liu Z."/>
            <person name="Yi F."/>
            <person name="Sun M."/>
            <person name="An G."/>
            <person name="Cheng J."/>
            <person name="Zhang Y."/>
            <person name="Shi Q."/>
            <person name="Xie Y."/>
            <person name="Shi X."/>
            <person name="Chang Y."/>
            <person name="Huang F."/>
            <person name="Chen Y."/>
            <person name="Hong S."/>
            <person name="Mi L."/>
            <person name="Sun Q."/>
            <person name="Zhang L."/>
            <person name="Zhou B."/>
            <person name="Peng R."/>
            <person name="Zhang X."/>
            <person name="Liu F."/>
        </authorList>
    </citation>
    <scope>NUCLEOTIDE SEQUENCE [LARGE SCALE GENOMIC DNA]</scope>
    <source>
        <strain evidence="2">cv. PA1801</strain>
    </source>
</reference>
<keyword evidence="2" id="KW-1185">Reference proteome</keyword>
<evidence type="ECO:0000313" key="2">
    <source>
        <dbReference type="Proteomes" id="UP000325315"/>
    </source>
</evidence>
<comment type="caution">
    <text evidence="1">The sequence shown here is derived from an EMBL/GenBank/DDBJ whole genome shotgun (WGS) entry which is preliminary data.</text>
</comment>
<evidence type="ECO:0000313" key="1">
    <source>
        <dbReference type="EMBL" id="KAA3467952.1"/>
    </source>
</evidence>
<dbReference type="OrthoDB" id="1002204at2759"/>
<dbReference type="InterPro" id="IPR036397">
    <property type="entry name" value="RNaseH_sf"/>
</dbReference>
<dbReference type="EMBL" id="SMMG02000007">
    <property type="protein sequence ID" value="KAA3467952.1"/>
    <property type="molecule type" value="Genomic_DNA"/>
</dbReference>
<accession>A0A5B6VFN1</accession>
<dbReference type="PANTHER" id="PTHR45835:SF87">
    <property type="entry name" value="RNA-DIRECTED DNA POLYMERASE"/>
    <property type="match status" value="1"/>
</dbReference>
<dbReference type="GO" id="GO:0003676">
    <property type="term" value="F:nucleic acid binding"/>
    <property type="evidence" value="ECO:0007669"/>
    <property type="project" value="InterPro"/>
</dbReference>
<dbReference type="Proteomes" id="UP000325315">
    <property type="component" value="Unassembled WGS sequence"/>
</dbReference>
<name>A0A5B6VFN1_9ROSI</name>
<dbReference type="AlphaFoldDB" id="A0A5B6VFN1"/>
<gene>
    <name evidence="1" type="ORF">EPI10_002922</name>
</gene>
<dbReference type="SUPFAM" id="SSF53098">
    <property type="entry name" value="Ribonuclease H-like"/>
    <property type="match status" value="1"/>
</dbReference>
<sequence>MEIVSGLPLTLRKKDVIWVVVDRLTKYVYFIPVRSDYSLDRLAELYISEIVRLHGVLLFVVSDRESKIYIAILEEIARSYIFSRASKWHHMKLCIDANAVHFYIGLSSVRISYTELIW</sequence>
<dbReference type="InterPro" id="IPR012337">
    <property type="entry name" value="RNaseH-like_sf"/>
</dbReference>
<dbReference type="Gene3D" id="3.30.420.10">
    <property type="entry name" value="Ribonuclease H-like superfamily/Ribonuclease H"/>
    <property type="match status" value="1"/>
</dbReference>
<protein>
    <submittedName>
        <fullName evidence="1">Integrase</fullName>
    </submittedName>
</protein>
<organism evidence="1 2">
    <name type="scientific">Gossypium australe</name>
    <dbReference type="NCBI Taxonomy" id="47621"/>
    <lineage>
        <taxon>Eukaryota</taxon>
        <taxon>Viridiplantae</taxon>
        <taxon>Streptophyta</taxon>
        <taxon>Embryophyta</taxon>
        <taxon>Tracheophyta</taxon>
        <taxon>Spermatophyta</taxon>
        <taxon>Magnoliopsida</taxon>
        <taxon>eudicotyledons</taxon>
        <taxon>Gunneridae</taxon>
        <taxon>Pentapetalae</taxon>
        <taxon>rosids</taxon>
        <taxon>malvids</taxon>
        <taxon>Malvales</taxon>
        <taxon>Malvaceae</taxon>
        <taxon>Malvoideae</taxon>
        <taxon>Gossypium</taxon>
    </lineage>
</organism>